<keyword evidence="2" id="KW-1185">Reference proteome</keyword>
<dbReference type="HOGENOM" id="CLU_3191639_0_0_1"/>
<dbReference type="RefSeq" id="XP_002838248.1">
    <property type="nucleotide sequence ID" value="XM_002838202.1"/>
</dbReference>
<accession>D5GD46</accession>
<dbReference type="EMBL" id="FN430140">
    <property type="protein sequence ID" value="CAZ82439.1"/>
    <property type="molecule type" value="Genomic_DNA"/>
</dbReference>
<evidence type="ECO:0000313" key="1">
    <source>
        <dbReference type="EMBL" id="CAZ82439.1"/>
    </source>
</evidence>
<sequence>MFLLLLHNRGVPGVISDRQNSDVHDVPFLWLPFQSFYFFPSIFSPS</sequence>
<dbReference type="Proteomes" id="UP000006911">
    <property type="component" value="Unassembled WGS sequence"/>
</dbReference>
<proteinExistence type="predicted"/>
<dbReference type="KEGG" id="tml:GSTUM_00000970001"/>
<name>D5GD46_TUBMM</name>
<evidence type="ECO:0000313" key="2">
    <source>
        <dbReference type="Proteomes" id="UP000006911"/>
    </source>
</evidence>
<dbReference type="InParanoid" id="D5GD46"/>
<dbReference type="AlphaFoldDB" id="D5GD46"/>
<gene>
    <name evidence="1" type="ORF">GSTUM_00000970001</name>
</gene>
<organism evidence="1 2">
    <name type="scientific">Tuber melanosporum (strain Mel28)</name>
    <name type="common">Perigord black truffle</name>
    <dbReference type="NCBI Taxonomy" id="656061"/>
    <lineage>
        <taxon>Eukaryota</taxon>
        <taxon>Fungi</taxon>
        <taxon>Dikarya</taxon>
        <taxon>Ascomycota</taxon>
        <taxon>Pezizomycotina</taxon>
        <taxon>Pezizomycetes</taxon>
        <taxon>Pezizales</taxon>
        <taxon>Tuberaceae</taxon>
        <taxon>Tuber</taxon>
    </lineage>
</organism>
<reference evidence="1 2" key="1">
    <citation type="journal article" date="2010" name="Nature">
        <title>Perigord black truffle genome uncovers evolutionary origins and mechanisms of symbiosis.</title>
        <authorList>
            <person name="Martin F."/>
            <person name="Kohler A."/>
            <person name="Murat C."/>
            <person name="Balestrini R."/>
            <person name="Coutinho P.M."/>
            <person name="Jaillon O."/>
            <person name="Montanini B."/>
            <person name="Morin E."/>
            <person name="Noel B."/>
            <person name="Percudani R."/>
            <person name="Porcel B."/>
            <person name="Rubini A."/>
            <person name="Amicucci A."/>
            <person name="Amselem J."/>
            <person name="Anthouard V."/>
            <person name="Arcioni S."/>
            <person name="Artiguenave F."/>
            <person name="Aury J.M."/>
            <person name="Ballario P."/>
            <person name="Bolchi A."/>
            <person name="Brenna A."/>
            <person name="Brun A."/>
            <person name="Buee M."/>
            <person name="Cantarel B."/>
            <person name="Chevalier G."/>
            <person name="Couloux A."/>
            <person name="Da Silva C."/>
            <person name="Denoeud F."/>
            <person name="Duplessis S."/>
            <person name="Ghignone S."/>
            <person name="Hilselberger B."/>
            <person name="Iotti M."/>
            <person name="Marcais B."/>
            <person name="Mello A."/>
            <person name="Miranda M."/>
            <person name="Pacioni G."/>
            <person name="Quesneville H."/>
            <person name="Riccioni C."/>
            <person name="Ruotolo R."/>
            <person name="Splivallo R."/>
            <person name="Stocchi V."/>
            <person name="Tisserant E."/>
            <person name="Viscomi A.R."/>
            <person name="Zambonelli A."/>
            <person name="Zampieri E."/>
            <person name="Henrissat B."/>
            <person name="Lebrun M.H."/>
            <person name="Paolocci F."/>
            <person name="Bonfante P."/>
            <person name="Ottonello S."/>
            <person name="Wincker P."/>
        </authorList>
    </citation>
    <scope>NUCLEOTIDE SEQUENCE [LARGE SCALE GENOMIC DNA]</scope>
    <source>
        <strain evidence="1 2">Mel28</strain>
    </source>
</reference>
<dbReference type="GeneID" id="9183903"/>
<protein>
    <submittedName>
        <fullName evidence="1">(Perigord truffle) hypothetical protein</fullName>
    </submittedName>
</protein>